<proteinExistence type="predicted"/>
<dbReference type="RefSeq" id="WP_006278610.1">
    <property type="nucleotide sequence ID" value="NZ_ACYA01000067.1"/>
</dbReference>
<protein>
    <submittedName>
        <fullName evidence="1">Uncharacterized protein</fullName>
    </submittedName>
</protein>
<comment type="caution">
    <text evidence="1">The sequence shown here is derived from an EMBL/GenBank/DDBJ whole genome shotgun (WGS) entry which is preliminary data.</text>
</comment>
<evidence type="ECO:0000313" key="1">
    <source>
        <dbReference type="EMBL" id="OBU76746.1"/>
    </source>
</evidence>
<dbReference type="EMBL" id="LYXA01000001">
    <property type="protein sequence ID" value="OBU76746.1"/>
    <property type="molecule type" value="Genomic_DNA"/>
</dbReference>
<reference evidence="1 2" key="1">
    <citation type="submission" date="2016-05" db="EMBL/GenBank/DDBJ databases">
        <title>First complete genome of the cyanobacterium Cylindrospermopsis raciborskii CS505, containing a circular chromosome and a single extrachromosomal element.</title>
        <authorList>
            <person name="Fuentes J."/>
            <person name="Tamames J."/>
            <person name="Allen E."/>
            <person name="Plominski A."/>
            <person name="Vasquez M."/>
        </authorList>
    </citation>
    <scope>NUCLEOTIDE SEQUENCE [LARGE SCALE GENOMIC DNA]</scope>
    <source>
        <strain evidence="1 2">CS505</strain>
    </source>
</reference>
<name>A0A853MHK7_9CYAN</name>
<dbReference type="AlphaFoldDB" id="A0A853MHK7"/>
<accession>A0A853MHK7</accession>
<sequence>MTVNVFRQTKATAYGRTGQGLINQISQELPIALKNEPKVCSLILVFDDLDCRDPTEEKEKFLDAISKFPECADIPRIDRSPDFL</sequence>
<evidence type="ECO:0000313" key="2">
    <source>
        <dbReference type="Proteomes" id="UP000093903"/>
    </source>
</evidence>
<dbReference type="Proteomes" id="UP000093903">
    <property type="component" value="Unassembled WGS sequence"/>
</dbReference>
<gene>
    <name evidence="1" type="ORF">A9P98_10775</name>
</gene>
<organism evidence="1 2">
    <name type="scientific">Cylindrospermopsis raciborskii CS-505</name>
    <dbReference type="NCBI Taxonomy" id="533240"/>
    <lineage>
        <taxon>Bacteria</taxon>
        <taxon>Bacillati</taxon>
        <taxon>Cyanobacteriota</taxon>
        <taxon>Cyanophyceae</taxon>
        <taxon>Nostocales</taxon>
        <taxon>Aphanizomenonaceae</taxon>
        <taxon>Cylindrospermopsis</taxon>
    </lineage>
</organism>